<feature type="domain" description="Metalloenzyme" evidence="7">
    <location>
        <begin position="1"/>
        <end position="374"/>
    </location>
</feature>
<evidence type="ECO:0000256" key="3">
    <source>
        <dbReference type="ARBA" id="ARBA00023211"/>
    </source>
</evidence>
<dbReference type="GO" id="GO:0030145">
    <property type="term" value="F:manganese ion binding"/>
    <property type="evidence" value="ECO:0007669"/>
    <property type="project" value="UniProtKB-UniRule"/>
</dbReference>
<dbReference type="NCBIfam" id="TIGR01696">
    <property type="entry name" value="deoB"/>
    <property type="match status" value="1"/>
</dbReference>
<gene>
    <name evidence="4" type="primary">deoB</name>
    <name evidence="8" type="ORF">E6K73_09520</name>
</gene>
<comment type="similarity">
    <text evidence="1 4">Belongs to the phosphopentomutase family.</text>
</comment>
<dbReference type="SUPFAM" id="SSF53649">
    <property type="entry name" value="Alkaline phosphatase-like"/>
    <property type="match status" value="1"/>
</dbReference>
<dbReference type="InterPro" id="IPR017850">
    <property type="entry name" value="Alkaline_phosphatase_core_sf"/>
</dbReference>
<feature type="binding site" evidence="4">
    <location>
        <position position="323"/>
    </location>
    <ligand>
        <name>Mn(2+)</name>
        <dbReference type="ChEBI" id="CHEBI:29035"/>
        <label>1</label>
    </ligand>
</feature>
<dbReference type="NCBIfam" id="NF003766">
    <property type="entry name" value="PRK05362.1"/>
    <property type="match status" value="1"/>
</dbReference>
<keyword evidence="4" id="KW-0963">Cytoplasm</keyword>
<dbReference type="Pfam" id="PF01676">
    <property type="entry name" value="Metalloenzyme"/>
    <property type="match status" value="1"/>
</dbReference>
<name>A0A538SE75_UNCEI</name>
<accession>A0A538SE75</accession>
<evidence type="ECO:0000313" key="8">
    <source>
        <dbReference type="EMBL" id="TMQ49678.1"/>
    </source>
</evidence>
<organism evidence="8 9">
    <name type="scientific">Eiseniibacteriota bacterium</name>
    <dbReference type="NCBI Taxonomy" id="2212470"/>
    <lineage>
        <taxon>Bacteria</taxon>
        <taxon>Candidatus Eiseniibacteriota</taxon>
    </lineage>
</organism>
<dbReference type="SUPFAM" id="SSF143856">
    <property type="entry name" value="DeoB insert domain-like"/>
    <property type="match status" value="1"/>
</dbReference>
<feature type="binding site" evidence="4">
    <location>
        <position position="281"/>
    </location>
    <ligand>
        <name>Mn(2+)</name>
        <dbReference type="ChEBI" id="CHEBI:29035"/>
        <label>2</label>
    </ligand>
</feature>
<dbReference type="GO" id="GO:0005829">
    <property type="term" value="C:cytosol"/>
    <property type="evidence" value="ECO:0007669"/>
    <property type="project" value="TreeGrafter"/>
</dbReference>
<evidence type="ECO:0000259" key="7">
    <source>
        <dbReference type="Pfam" id="PF01676"/>
    </source>
</evidence>
<protein>
    <recommendedName>
        <fullName evidence="4 5">Phosphopentomutase</fullName>
        <ecNumber evidence="4 5">5.4.2.7</ecNumber>
    </recommendedName>
    <alternativeName>
        <fullName evidence="4">Phosphodeoxyribomutase</fullName>
    </alternativeName>
</protein>
<comment type="cofactor">
    <cofactor evidence="4">
        <name>Mn(2+)</name>
        <dbReference type="ChEBI" id="CHEBI:29035"/>
    </cofactor>
    <text evidence="4">Binds 2 manganese ions.</text>
</comment>
<dbReference type="GO" id="GO:0006018">
    <property type="term" value="P:2-deoxyribose 1-phosphate catabolic process"/>
    <property type="evidence" value="ECO:0007669"/>
    <property type="project" value="UniProtKB-UniRule"/>
</dbReference>
<comment type="caution">
    <text evidence="8">The sequence shown here is derived from an EMBL/GenBank/DDBJ whole genome shotgun (WGS) entry which is preliminary data.</text>
</comment>
<evidence type="ECO:0000256" key="2">
    <source>
        <dbReference type="ARBA" id="ARBA00022723"/>
    </source>
</evidence>
<proteinExistence type="inferred from homology"/>
<dbReference type="CDD" id="cd16009">
    <property type="entry name" value="PPM"/>
    <property type="match status" value="1"/>
</dbReference>
<feature type="binding site" evidence="4">
    <location>
        <position position="322"/>
    </location>
    <ligand>
        <name>Mn(2+)</name>
        <dbReference type="ChEBI" id="CHEBI:29035"/>
        <label>1</label>
    </ligand>
</feature>
<dbReference type="GO" id="GO:0009117">
    <property type="term" value="P:nucleotide metabolic process"/>
    <property type="evidence" value="ECO:0007669"/>
    <property type="project" value="UniProtKB-UniRule"/>
</dbReference>
<dbReference type="GO" id="GO:0043094">
    <property type="term" value="P:metabolic compound salvage"/>
    <property type="evidence" value="ECO:0007669"/>
    <property type="project" value="UniProtKB-UniRule"/>
</dbReference>
<dbReference type="EMBL" id="VBOT01000118">
    <property type="protein sequence ID" value="TMQ49678.1"/>
    <property type="molecule type" value="Genomic_DNA"/>
</dbReference>
<dbReference type="EC" id="5.4.2.7" evidence="4 5"/>
<comment type="subcellular location">
    <subcellularLocation>
        <location evidence="4">Cytoplasm</location>
    </subcellularLocation>
</comment>
<dbReference type="GO" id="GO:0006015">
    <property type="term" value="P:5-phosphoribose 1-diphosphate biosynthetic process"/>
    <property type="evidence" value="ECO:0007669"/>
    <property type="project" value="UniProtKB-UniPathway"/>
</dbReference>
<keyword evidence="4 8" id="KW-0413">Isomerase</keyword>
<dbReference type="HAMAP" id="MF_00740">
    <property type="entry name" value="Phosphopentomut"/>
    <property type="match status" value="1"/>
</dbReference>
<dbReference type="Gene3D" id="3.40.720.10">
    <property type="entry name" value="Alkaline Phosphatase, subunit A"/>
    <property type="match status" value="1"/>
</dbReference>
<evidence type="ECO:0000256" key="4">
    <source>
        <dbReference type="HAMAP-Rule" id="MF_00740"/>
    </source>
</evidence>
<feature type="binding site" evidence="4">
    <location>
        <position position="286"/>
    </location>
    <ligand>
        <name>Mn(2+)</name>
        <dbReference type="ChEBI" id="CHEBI:29035"/>
        <label>2</label>
    </ligand>
</feature>
<evidence type="ECO:0000256" key="1">
    <source>
        <dbReference type="ARBA" id="ARBA00010373"/>
    </source>
</evidence>
<dbReference type="AlphaFoldDB" id="A0A538SE75"/>
<feature type="region of interest" description="Disordered" evidence="6">
    <location>
        <begin position="196"/>
        <end position="215"/>
    </location>
</feature>
<dbReference type="InterPro" id="IPR006124">
    <property type="entry name" value="Metalloenzyme"/>
</dbReference>
<evidence type="ECO:0000313" key="9">
    <source>
        <dbReference type="Proteomes" id="UP000320184"/>
    </source>
</evidence>
<comment type="pathway">
    <text evidence="4">Carbohydrate degradation; 2-deoxy-D-ribose 1-phosphate degradation; D-glyceraldehyde 3-phosphate and acetaldehyde from 2-deoxy-alpha-D-ribose 1-phosphate: step 1/2.</text>
</comment>
<dbReference type="PANTHER" id="PTHR21110:SF0">
    <property type="entry name" value="PHOSPHOPENTOMUTASE"/>
    <property type="match status" value="1"/>
</dbReference>
<dbReference type="GO" id="GO:0008973">
    <property type="term" value="F:phosphopentomutase activity"/>
    <property type="evidence" value="ECO:0007669"/>
    <property type="project" value="UniProtKB-UniRule"/>
</dbReference>
<dbReference type="Proteomes" id="UP000320184">
    <property type="component" value="Unassembled WGS sequence"/>
</dbReference>
<feature type="compositionally biased region" description="Basic and acidic residues" evidence="6">
    <location>
        <begin position="200"/>
        <end position="210"/>
    </location>
</feature>
<comment type="catalytic activity">
    <reaction evidence="4">
        <text>2-deoxy-alpha-D-ribose 1-phosphate = 2-deoxy-D-ribose 5-phosphate</text>
        <dbReference type="Rhea" id="RHEA:27658"/>
        <dbReference type="ChEBI" id="CHEBI:57259"/>
        <dbReference type="ChEBI" id="CHEBI:62877"/>
        <dbReference type="EC" id="5.4.2.7"/>
    </reaction>
</comment>
<dbReference type="PIRSF" id="PIRSF001491">
    <property type="entry name" value="Ppentomutase"/>
    <property type="match status" value="1"/>
</dbReference>
<feature type="binding site" evidence="4">
    <location>
        <position position="9"/>
    </location>
    <ligand>
        <name>Mn(2+)</name>
        <dbReference type="ChEBI" id="CHEBI:29035"/>
        <label>1</label>
    </ligand>
</feature>
<dbReference type="GO" id="GO:0000287">
    <property type="term" value="F:magnesium ion binding"/>
    <property type="evidence" value="ECO:0007669"/>
    <property type="project" value="UniProtKB-UniRule"/>
</dbReference>
<dbReference type="InterPro" id="IPR010045">
    <property type="entry name" value="DeoB"/>
</dbReference>
<comment type="function">
    <text evidence="4">Isomerase that catalyzes the conversion of deoxy-ribose 1-phosphate (dRib-1-P) and ribose 1-phosphate (Rib-1-P) to deoxy-ribose 5-phosphate (dRib-5-P) and ribose 5-phosphate (Rib-5-P), respectively.</text>
</comment>
<sequence>MRVFLIVLDGVGMGALPDAADYGDEGSNTLLHVAEAVGGLRVPALERLGLGSLIALPGVGVRREPLGARGRLTERSAGKDSTTGHWELAGLVLERPFPTYPHGFPIQLLDRIAERVERGWMGNEVASGTEIIQRLGAEHQRTGKLIVYTSADSVFQVAAHEETVPLEELYQACRVAREMLQGKHAVGRVIARPFTGPPGDYRRTPRRRDFSLPPPAPTVLDRLTEAGHPVVTVGKVDDLFAQRGVTEAMHTSGNPEGQDILVDLARRKGSGLVFANLVDFDQQYGHRNDPAGFARALEEFDPRLDEMLARLRSDDLCMITADHGNDPTTPSTDHSREYTPLLCAGPRVRAGRDLGTRATFADVGATLAELFGVDALAFGKSFLRELRA</sequence>
<evidence type="ECO:0000256" key="5">
    <source>
        <dbReference type="NCBIfam" id="TIGR01696"/>
    </source>
</evidence>
<dbReference type="Gene3D" id="3.30.70.1250">
    <property type="entry name" value="Phosphopentomutase"/>
    <property type="match status" value="1"/>
</dbReference>
<keyword evidence="3 4" id="KW-0464">Manganese</keyword>
<dbReference type="PANTHER" id="PTHR21110">
    <property type="entry name" value="PHOSPHOPENTOMUTASE"/>
    <property type="match status" value="1"/>
</dbReference>
<dbReference type="UniPathway" id="UPA00087">
    <property type="reaction ID" value="UER00173"/>
</dbReference>
<comment type="catalytic activity">
    <reaction evidence="4">
        <text>alpha-D-ribose 1-phosphate = D-ribose 5-phosphate</text>
        <dbReference type="Rhea" id="RHEA:18793"/>
        <dbReference type="ChEBI" id="CHEBI:57720"/>
        <dbReference type="ChEBI" id="CHEBI:78346"/>
        <dbReference type="EC" id="5.4.2.7"/>
    </reaction>
</comment>
<dbReference type="InterPro" id="IPR024052">
    <property type="entry name" value="Phosphopentomutase_DeoB_cap_sf"/>
</dbReference>
<feature type="binding site" evidence="4">
    <location>
        <position position="334"/>
    </location>
    <ligand>
        <name>Mn(2+)</name>
        <dbReference type="ChEBI" id="CHEBI:29035"/>
        <label>2</label>
    </ligand>
</feature>
<evidence type="ECO:0000256" key="6">
    <source>
        <dbReference type="SAM" id="MobiDB-lite"/>
    </source>
</evidence>
<keyword evidence="2 4" id="KW-0479">Metal-binding</keyword>
<reference evidence="8 9" key="1">
    <citation type="journal article" date="2019" name="Nat. Microbiol.">
        <title>Mediterranean grassland soil C-N compound turnover is dependent on rainfall and depth, and is mediated by genomically divergent microorganisms.</title>
        <authorList>
            <person name="Diamond S."/>
            <person name="Andeer P.F."/>
            <person name="Li Z."/>
            <person name="Crits-Christoph A."/>
            <person name="Burstein D."/>
            <person name="Anantharaman K."/>
            <person name="Lane K.R."/>
            <person name="Thomas B.C."/>
            <person name="Pan C."/>
            <person name="Northen T.R."/>
            <person name="Banfield J.F."/>
        </authorList>
    </citation>
    <scope>NUCLEOTIDE SEQUENCE [LARGE SCALE GENOMIC DNA]</scope>
    <source>
        <strain evidence="8">WS_3</strain>
    </source>
</reference>